<protein>
    <recommendedName>
        <fullName evidence="2">Integrase catalytic domain-containing protein</fullName>
    </recommendedName>
</protein>
<dbReference type="Gene3D" id="3.30.420.10">
    <property type="entry name" value="Ribonuclease H-like superfamily/Ribonuclease H"/>
    <property type="match status" value="1"/>
</dbReference>
<dbReference type="AlphaFoldDB" id="A0A1X7TMP0"/>
<sequence>MIKEFVSYFLCFEQFLSRRGLQSLIVSDNGATFESAAKVIPSIQSHNEVQRYFSNVDLKWSFNSECAQWWSGFFESMVQLLKCCLRKIMVQFKLTYDEILPSVTEVEIILKSHPFTYITASGMDDPVTASQLTFGKRLMSLPEYLSLPDSVEFS</sequence>
<name>A0A1X7TMP0_AMPQE</name>
<proteinExistence type="predicted"/>
<reference evidence="1" key="1">
    <citation type="submission" date="2017-05" db="UniProtKB">
        <authorList>
            <consortium name="EnsemblMetazoa"/>
        </authorList>
    </citation>
    <scope>IDENTIFICATION</scope>
</reference>
<dbReference type="EnsemblMetazoa" id="Aqu2.1.15933_001">
    <property type="protein sequence ID" value="Aqu2.1.15933_001"/>
    <property type="gene ID" value="Aqu2.1.15933"/>
</dbReference>
<evidence type="ECO:0000313" key="1">
    <source>
        <dbReference type="EnsemblMetazoa" id="Aqu2.1.15933_001"/>
    </source>
</evidence>
<organism evidence="1">
    <name type="scientific">Amphimedon queenslandica</name>
    <name type="common">Sponge</name>
    <dbReference type="NCBI Taxonomy" id="400682"/>
    <lineage>
        <taxon>Eukaryota</taxon>
        <taxon>Metazoa</taxon>
        <taxon>Porifera</taxon>
        <taxon>Demospongiae</taxon>
        <taxon>Heteroscleromorpha</taxon>
        <taxon>Haplosclerida</taxon>
        <taxon>Niphatidae</taxon>
        <taxon>Amphimedon</taxon>
    </lineage>
</organism>
<evidence type="ECO:0008006" key="2">
    <source>
        <dbReference type="Google" id="ProtNLM"/>
    </source>
</evidence>
<accession>A0A1X7TMP0</accession>
<dbReference type="GO" id="GO:0003676">
    <property type="term" value="F:nucleic acid binding"/>
    <property type="evidence" value="ECO:0007669"/>
    <property type="project" value="InterPro"/>
</dbReference>
<dbReference type="InParanoid" id="A0A1X7TMP0"/>
<dbReference type="InterPro" id="IPR012337">
    <property type="entry name" value="RNaseH-like_sf"/>
</dbReference>
<dbReference type="OrthoDB" id="6511288at2759"/>
<dbReference type="InterPro" id="IPR036397">
    <property type="entry name" value="RNaseH_sf"/>
</dbReference>
<dbReference type="SUPFAM" id="SSF53098">
    <property type="entry name" value="Ribonuclease H-like"/>
    <property type="match status" value="1"/>
</dbReference>